<keyword evidence="2" id="KW-1133">Transmembrane helix</keyword>
<evidence type="ECO:0000313" key="4">
    <source>
        <dbReference type="Proteomes" id="UP000217790"/>
    </source>
</evidence>
<keyword evidence="2" id="KW-0472">Membrane</keyword>
<sequence>METHLHTFCWHHKRPKVVFERLDRDLNDIFLQALWHGLYTGIVAITLWTMFSPPKQIRSTFLRTVIITLVFKELLVDSKWGRANYLISHITNGISILLVDATIIWRCWVLWVRRWKIVLLPGFFTIAGTAMVIMQILSESLHNSVKTGFFAAEIDWTFIYLLLTLTTTVMCTFLIRRNLMAANFSETILQYIREIAPTLLTLRVAAIPNSSSGDRESNLSKNISDIDFWTVGENTSSDNPSEQSFSGSHGTHSTEIV</sequence>
<keyword evidence="4" id="KW-1185">Reference proteome</keyword>
<dbReference type="InParanoid" id="A0A2H3E933"/>
<keyword evidence="2" id="KW-0812">Transmembrane</keyword>
<evidence type="ECO:0000256" key="1">
    <source>
        <dbReference type="SAM" id="MobiDB-lite"/>
    </source>
</evidence>
<feature type="region of interest" description="Disordered" evidence="1">
    <location>
        <begin position="235"/>
        <end position="257"/>
    </location>
</feature>
<feature type="transmembrane region" description="Helical" evidence="2">
    <location>
        <begin position="117"/>
        <end position="137"/>
    </location>
</feature>
<feature type="transmembrane region" description="Helical" evidence="2">
    <location>
        <begin position="157"/>
        <end position="175"/>
    </location>
</feature>
<reference evidence="4" key="1">
    <citation type="journal article" date="2017" name="Nat. Ecol. Evol.">
        <title>Genome expansion and lineage-specific genetic innovations in the forest pathogenic fungi Armillaria.</title>
        <authorList>
            <person name="Sipos G."/>
            <person name="Prasanna A.N."/>
            <person name="Walter M.C."/>
            <person name="O'Connor E."/>
            <person name="Balint B."/>
            <person name="Krizsan K."/>
            <person name="Kiss B."/>
            <person name="Hess J."/>
            <person name="Varga T."/>
            <person name="Slot J."/>
            <person name="Riley R."/>
            <person name="Boka B."/>
            <person name="Rigling D."/>
            <person name="Barry K."/>
            <person name="Lee J."/>
            <person name="Mihaltcheva S."/>
            <person name="LaButti K."/>
            <person name="Lipzen A."/>
            <person name="Waldron R."/>
            <person name="Moloney N.M."/>
            <person name="Sperisen C."/>
            <person name="Kredics L."/>
            <person name="Vagvoelgyi C."/>
            <person name="Patrignani A."/>
            <person name="Fitzpatrick D."/>
            <person name="Nagy I."/>
            <person name="Doyle S."/>
            <person name="Anderson J.B."/>
            <person name="Grigoriev I.V."/>
            <person name="Gueldener U."/>
            <person name="Muensterkoetter M."/>
            <person name="Nagy L.G."/>
        </authorList>
    </citation>
    <scope>NUCLEOTIDE SEQUENCE [LARGE SCALE GENOMIC DNA]</scope>
    <source>
        <strain evidence="4">Ar21-2</strain>
    </source>
</reference>
<organism evidence="3 4">
    <name type="scientific">Armillaria gallica</name>
    <name type="common">Bulbous honey fungus</name>
    <name type="synonym">Armillaria bulbosa</name>
    <dbReference type="NCBI Taxonomy" id="47427"/>
    <lineage>
        <taxon>Eukaryota</taxon>
        <taxon>Fungi</taxon>
        <taxon>Dikarya</taxon>
        <taxon>Basidiomycota</taxon>
        <taxon>Agaricomycotina</taxon>
        <taxon>Agaricomycetes</taxon>
        <taxon>Agaricomycetidae</taxon>
        <taxon>Agaricales</taxon>
        <taxon>Marasmiineae</taxon>
        <taxon>Physalacriaceae</taxon>
        <taxon>Armillaria</taxon>
    </lineage>
</organism>
<dbReference type="AlphaFoldDB" id="A0A2H3E933"/>
<accession>A0A2H3E933</accession>
<gene>
    <name evidence="3" type="ORF">ARMGADRAFT_1028358</name>
</gene>
<dbReference type="EMBL" id="KZ293651">
    <property type="protein sequence ID" value="PBK96156.1"/>
    <property type="molecule type" value="Genomic_DNA"/>
</dbReference>
<feature type="transmembrane region" description="Helical" evidence="2">
    <location>
        <begin position="86"/>
        <end position="105"/>
    </location>
</feature>
<evidence type="ECO:0000313" key="3">
    <source>
        <dbReference type="EMBL" id="PBK96156.1"/>
    </source>
</evidence>
<protein>
    <submittedName>
        <fullName evidence="3">Uncharacterized protein</fullName>
    </submittedName>
</protein>
<dbReference type="Proteomes" id="UP000217790">
    <property type="component" value="Unassembled WGS sequence"/>
</dbReference>
<feature type="transmembrane region" description="Helical" evidence="2">
    <location>
        <begin position="29"/>
        <end position="48"/>
    </location>
</feature>
<proteinExistence type="predicted"/>
<dbReference type="OrthoDB" id="10373117at2759"/>
<name>A0A2H3E933_ARMGA</name>
<evidence type="ECO:0000256" key="2">
    <source>
        <dbReference type="SAM" id="Phobius"/>
    </source>
</evidence>